<dbReference type="OrthoDB" id="515601at2759"/>
<keyword evidence="3" id="KW-1185">Reference proteome</keyword>
<dbReference type="Pfam" id="PF00686">
    <property type="entry name" value="CBM_20"/>
    <property type="match status" value="3"/>
</dbReference>
<sequence length="328" mass="36642">MGQGQVMVEVILMNKHLGDGERDDALVVVGSIAQLGNWLPSQGLRMLPDSLIPNSWTASVNLPAGLVFEYKIVRLSADGMCRGWMAGSNRALLVPRFATMVSVVNLWEFVAGSSPVTITFGIVKQLGKDGGHLLLSGDSKELGQWKLDKAHSMVWHIGDRWKVDTNVTAGSTINYKYLSVSDHVKEVEWMPGPNRVMQVPKGAIALTVLDRWTTHSVPSIRTTTPIQVQNVAVYVVLVQRCSFGHLFKLVGNIDKLGKWDPWKAQKMVWHFNDIWITAINLHAGSFLEYKIVLAREADDTIIQWQTGSNKRLLVPDTDHELLVEEVWQ</sequence>
<feature type="domain" description="CBM20" evidence="1">
    <location>
        <begin position="227"/>
        <end position="328"/>
    </location>
</feature>
<dbReference type="SUPFAM" id="SSF49452">
    <property type="entry name" value="Starch-binding domain-like"/>
    <property type="match status" value="3"/>
</dbReference>
<reference evidence="2" key="1">
    <citation type="submission" date="2021-01" db="EMBL/GenBank/DDBJ databases">
        <title>Adiantum capillus-veneris genome.</title>
        <authorList>
            <person name="Fang Y."/>
            <person name="Liao Q."/>
        </authorList>
    </citation>
    <scope>NUCLEOTIDE SEQUENCE</scope>
    <source>
        <strain evidence="2">H3</strain>
        <tissue evidence="2">Leaf</tissue>
    </source>
</reference>
<dbReference type="InterPro" id="IPR013784">
    <property type="entry name" value="Carb-bd-like_fold"/>
</dbReference>
<evidence type="ECO:0000259" key="1">
    <source>
        <dbReference type="PROSITE" id="PS51166"/>
    </source>
</evidence>
<comment type="caution">
    <text evidence="2">The sequence shown here is derived from an EMBL/GenBank/DDBJ whole genome shotgun (WGS) entry which is preliminary data.</text>
</comment>
<feature type="domain" description="CBM20" evidence="1">
    <location>
        <begin position="110"/>
        <end position="214"/>
    </location>
</feature>
<dbReference type="InterPro" id="IPR013783">
    <property type="entry name" value="Ig-like_fold"/>
</dbReference>
<proteinExistence type="predicted"/>
<dbReference type="Proteomes" id="UP000886520">
    <property type="component" value="Chromosome 1"/>
</dbReference>
<dbReference type="PANTHER" id="PTHR15048">
    <property type="entry name" value="STARCH-BINDING DOMAIN-CONTAINING PROTEIN 1"/>
    <property type="match status" value="1"/>
</dbReference>
<accession>A0A9D4ZQM5</accession>
<feature type="domain" description="CBM20" evidence="1">
    <location>
        <begin position="1"/>
        <end position="109"/>
    </location>
</feature>
<evidence type="ECO:0000313" key="2">
    <source>
        <dbReference type="EMBL" id="KAI5084369.1"/>
    </source>
</evidence>
<dbReference type="SMART" id="SM01065">
    <property type="entry name" value="CBM_2"/>
    <property type="match status" value="3"/>
</dbReference>
<dbReference type="GO" id="GO:0016020">
    <property type="term" value="C:membrane"/>
    <property type="evidence" value="ECO:0007669"/>
    <property type="project" value="TreeGrafter"/>
</dbReference>
<gene>
    <name evidence="2" type="ORF">GOP47_0000538</name>
</gene>
<dbReference type="Gene3D" id="2.60.40.10">
    <property type="entry name" value="Immunoglobulins"/>
    <property type="match status" value="3"/>
</dbReference>
<dbReference type="PROSITE" id="PS51166">
    <property type="entry name" value="CBM20"/>
    <property type="match status" value="3"/>
</dbReference>
<organism evidence="2 3">
    <name type="scientific">Adiantum capillus-veneris</name>
    <name type="common">Maidenhair fern</name>
    <dbReference type="NCBI Taxonomy" id="13818"/>
    <lineage>
        <taxon>Eukaryota</taxon>
        <taxon>Viridiplantae</taxon>
        <taxon>Streptophyta</taxon>
        <taxon>Embryophyta</taxon>
        <taxon>Tracheophyta</taxon>
        <taxon>Polypodiopsida</taxon>
        <taxon>Polypodiidae</taxon>
        <taxon>Polypodiales</taxon>
        <taxon>Pteridineae</taxon>
        <taxon>Pteridaceae</taxon>
        <taxon>Vittarioideae</taxon>
        <taxon>Adiantum</taxon>
    </lineage>
</organism>
<dbReference type="EMBL" id="JABFUD020000001">
    <property type="protein sequence ID" value="KAI5084369.1"/>
    <property type="molecule type" value="Genomic_DNA"/>
</dbReference>
<name>A0A9D4ZQM5_ADICA</name>
<protein>
    <recommendedName>
        <fullName evidence="1">CBM20 domain-containing protein</fullName>
    </recommendedName>
</protein>
<evidence type="ECO:0000313" key="3">
    <source>
        <dbReference type="Proteomes" id="UP000886520"/>
    </source>
</evidence>
<dbReference type="AlphaFoldDB" id="A0A9D4ZQM5"/>
<dbReference type="GO" id="GO:2001070">
    <property type="term" value="F:starch binding"/>
    <property type="evidence" value="ECO:0007669"/>
    <property type="project" value="InterPro"/>
</dbReference>
<dbReference type="PANTHER" id="PTHR15048:SF0">
    <property type="entry name" value="STARCH-BINDING DOMAIN-CONTAINING PROTEIN 1"/>
    <property type="match status" value="1"/>
</dbReference>
<dbReference type="InterPro" id="IPR002044">
    <property type="entry name" value="CBM20"/>
</dbReference>